<name>A0AAV4TID8_CAEEX</name>
<evidence type="ECO:0000313" key="2">
    <source>
        <dbReference type="Proteomes" id="UP001054945"/>
    </source>
</evidence>
<evidence type="ECO:0008006" key="3">
    <source>
        <dbReference type="Google" id="ProtNLM"/>
    </source>
</evidence>
<dbReference type="EMBL" id="BPLR01011022">
    <property type="protein sequence ID" value="GIY43743.1"/>
    <property type="molecule type" value="Genomic_DNA"/>
</dbReference>
<protein>
    <recommendedName>
        <fullName evidence="3">Secreted protein</fullName>
    </recommendedName>
</protein>
<comment type="caution">
    <text evidence="1">The sequence shown here is derived from an EMBL/GenBank/DDBJ whole genome shotgun (WGS) entry which is preliminary data.</text>
</comment>
<keyword evidence="2" id="KW-1185">Reference proteome</keyword>
<organism evidence="1 2">
    <name type="scientific">Caerostris extrusa</name>
    <name type="common">Bark spider</name>
    <name type="synonym">Caerostris bankana</name>
    <dbReference type="NCBI Taxonomy" id="172846"/>
    <lineage>
        <taxon>Eukaryota</taxon>
        <taxon>Metazoa</taxon>
        <taxon>Ecdysozoa</taxon>
        <taxon>Arthropoda</taxon>
        <taxon>Chelicerata</taxon>
        <taxon>Arachnida</taxon>
        <taxon>Araneae</taxon>
        <taxon>Araneomorphae</taxon>
        <taxon>Entelegynae</taxon>
        <taxon>Araneoidea</taxon>
        <taxon>Araneidae</taxon>
        <taxon>Caerostris</taxon>
    </lineage>
</organism>
<dbReference type="AlphaFoldDB" id="A0AAV4TID8"/>
<gene>
    <name evidence="1" type="ORF">CEXT_497921</name>
</gene>
<sequence length="83" mass="9504">MSKSHPPVWVVWTLLEASMPANLLTTDARVFFKTAQWGDVKWWNIFWNRFHEGWRGCGSDHFIPQIHAPFTSGAPTSHSPGCH</sequence>
<evidence type="ECO:0000313" key="1">
    <source>
        <dbReference type="EMBL" id="GIY43743.1"/>
    </source>
</evidence>
<dbReference type="Proteomes" id="UP001054945">
    <property type="component" value="Unassembled WGS sequence"/>
</dbReference>
<reference evidence="1 2" key="1">
    <citation type="submission" date="2021-06" db="EMBL/GenBank/DDBJ databases">
        <title>Caerostris extrusa draft genome.</title>
        <authorList>
            <person name="Kono N."/>
            <person name="Arakawa K."/>
        </authorList>
    </citation>
    <scope>NUCLEOTIDE SEQUENCE [LARGE SCALE GENOMIC DNA]</scope>
</reference>
<accession>A0AAV4TID8</accession>
<proteinExistence type="predicted"/>